<dbReference type="PANTHER" id="PTHR43201">
    <property type="entry name" value="ACYL-COA SYNTHETASE"/>
    <property type="match status" value="1"/>
</dbReference>
<dbReference type="Gene3D" id="3.30.300.30">
    <property type="match status" value="1"/>
</dbReference>
<evidence type="ECO:0000313" key="4">
    <source>
        <dbReference type="Proteomes" id="UP000199475"/>
    </source>
</evidence>
<keyword evidence="4" id="KW-1185">Reference proteome</keyword>
<gene>
    <name evidence="3" type="ORF">SAMN04488242_1703</name>
</gene>
<dbReference type="Proteomes" id="UP000199475">
    <property type="component" value="Unassembled WGS sequence"/>
</dbReference>
<dbReference type="PANTHER" id="PTHR43201:SF8">
    <property type="entry name" value="ACYL-COA SYNTHETASE FAMILY MEMBER 3"/>
    <property type="match status" value="1"/>
</dbReference>
<dbReference type="RefSeq" id="WP_093251031.1">
    <property type="nucleotide sequence ID" value="NZ_FNGP01000003.1"/>
</dbReference>
<dbReference type="Gene3D" id="3.40.50.12780">
    <property type="entry name" value="N-terminal domain of ligase-like"/>
    <property type="match status" value="1"/>
</dbReference>
<name>A0A1G9KLM5_9ACTN</name>
<dbReference type="GO" id="GO:0031956">
    <property type="term" value="F:medium-chain fatty acid-CoA ligase activity"/>
    <property type="evidence" value="ECO:0007669"/>
    <property type="project" value="TreeGrafter"/>
</dbReference>
<dbReference type="Pfam" id="PF00501">
    <property type="entry name" value="AMP-binding"/>
    <property type="match status" value="1"/>
</dbReference>
<reference evidence="3 4" key="1">
    <citation type="submission" date="2016-10" db="EMBL/GenBank/DDBJ databases">
        <authorList>
            <person name="de Groot N.N."/>
        </authorList>
    </citation>
    <scope>NUCLEOTIDE SEQUENCE [LARGE SCALE GENOMIC DNA]</scope>
    <source>
        <strain evidence="3 4">CGMCC 1.9159</strain>
    </source>
</reference>
<comment type="similarity">
    <text evidence="1">Belongs to the ATP-dependent AMP-binding enzyme family.</text>
</comment>
<accession>A0A1G9KLM5</accession>
<dbReference type="STRING" id="686624.SAMN04488242_1703"/>
<dbReference type="InterPro" id="IPR000873">
    <property type="entry name" value="AMP-dep_synth/lig_dom"/>
</dbReference>
<proteinExistence type="inferred from homology"/>
<dbReference type="AlphaFoldDB" id="A0A1G9KLM5"/>
<dbReference type="InterPro" id="IPR042099">
    <property type="entry name" value="ANL_N_sf"/>
</dbReference>
<dbReference type="GO" id="GO:0006631">
    <property type="term" value="P:fatty acid metabolic process"/>
    <property type="evidence" value="ECO:0007669"/>
    <property type="project" value="TreeGrafter"/>
</dbReference>
<keyword evidence="3" id="KW-0436">Ligase</keyword>
<dbReference type="OrthoDB" id="9803968at2"/>
<dbReference type="SUPFAM" id="SSF56801">
    <property type="entry name" value="Acetyl-CoA synthetase-like"/>
    <property type="match status" value="1"/>
</dbReference>
<organism evidence="3 4">
    <name type="scientific">Tessaracoccus oleiagri</name>
    <dbReference type="NCBI Taxonomy" id="686624"/>
    <lineage>
        <taxon>Bacteria</taxon>
        <taxon>Bacillati</taxon>
        <taxon>Actinomycetota</taxon>
        <taxon>Actinomycetes</taxon>
        <taxon>Propionibacteriales</taxon>
        <taxon>Propionibacteriaceae</taxon>
        <taxon>Tessaracoccus</taxon>
    </lineage>
</organism>
<feature type="domain" description="AMP-dependent synthetase/ligase" evidence="2">
    <location>
        <begin position="37"/>
        <end position="178"/>
    </location>
</feature>
<protein>
    <submittedName>
        <fullName evidence="3">O-succinylbenzoic acid--CoA ligase</fullName>
    </submittedName>
</protein>
<evidence type="ECO:0000259" key="2">
    <source>
        <dbReference type="Pfam" id="PF00501"/>
    </source>
</evidence>
<evidence type="ECO:0000256" key="1">
    <source>
        <dbReference type="ARBA" id="ARBA00006432"/>
    </source>
</evidence>
<dbReference type="EMBL" id="FNGP01000003">
    <property type="protein sequence ID" value="SDL50414.1"/>
    <property type="molecule type" value="Genomic_DNA"/>
</dbReference>
<evidence type="ECO:0000313" key="3">
    <source>
        <dbReference type="EMBL" id="SDL50414.1"/>
    </source>
</evidence>
<dbReference type="InterPro" id="IPR045851">
    <property type="entry name" value="AMP-bd_C_sf"/>
</dbReference>
<sequence length="317" mass="33617">MTQVDDVRRMLGGGPALWLASGEAQAVDPSVGVVLETSGSTGVPKRVPLQREQLRAAAAATTAHFGWGATWHLVLPAHYVAGFMVLVRGVLGDGVRAASSDLTDLDPAPGRNVVSIVPTQLVRALDAPGRLADFDAVLVGGAPLAPDVRARAEQLGIRVVETYGMSETCGGVVYDGVPLPGVDVTLEDGRIRLSGPMVSGGTFLTADRGEWRDGRLRVLGRVDDVVITGGLKADLAVVRRHVTALDPDAWVLPVDDDEWGQRIVLFARAGTLGQWRKRLAGGLPRHALPRQLVRVAELPRTSGGKPDRESLLRLLGT</sequence>